<proteinExistence type="predicted"/>
<evidence type="ECO:0000313" key="2">
    <source>
        <dbReference type="Proteomes" id="UP000006512"/>
    </source>
</evidence>
<dbReference type="eggNOG" id="ENOG502ZPQ2">
    <property type="taxonomic scope" value="Bacteria"/>
</dbReference>
<dbReference type="RefSeq" id="WP_006271609.1">
    <property type="nucleotide sequence ID" value="NZ_GL883077.1"/>
</dbReference>
<dbReference type="AlphaFoldDB" id="F4QGA6"/>
<gene>
    <name evidence="1" type="ORF">ABI_08700</name>
</gene>
<name>F4QGA6_9CAUL</name>
<dbReference type="HOGENOM" id="CLU_1014294_0_0_5"/>
<organism evidence="1 2">
    <name type="scientific">Asticcacaulis biprosthecium C19</name>
    <dbReference type="NCBI Taxonomy" id="715226"/>
    <lineage>
        <taxon>Bacteria</taxon>
        <taxon>Pseudomonadati</taxon>
        <taxon>Pseudomonadota</taxon>
        <taxon>Alphaproteobacteria</taxon>
        <taxon>Caulobacterales</taxon>
        <taxon>Caulobacteraceae</taxon>
        <taxon>Asticcacaulis</taxon>
    </lineage>
</organism>
<keyword evidence="2" id="KW-1185">Reference proteome</keyword>
<protein>
    <submittedName>
        <fullName evidence="1">Pol-like polyprotein</fullName>
    </submittedName>
</protein>
<dbReference type="EMBL" id="GL883077">
    <property type="protein sequence ID" value="EGF92434.1"/>
    <property type="molecule type" value="Genomic_DNA"/>
</dbReference>
<sequence>MDHNRFETFRGWQWKSVVFSLPEAIAAIAVTLVLMLATSSPAFAQSESDSGQLSTQRQKIYLNADGTWSPLIQVRGLAGSGIPVVGGNTPGSAVPSTGLIAGGSDGTNYRFLSTDTGGRLQTTLVNTSGTALQLSLTTTDTLVTTASSIVPTSNNVGRLWNGTNFSRTYQIDAATASGTGVAAVAQAGSSFANITTASTTTVKSGAGIVQSIVVNTPAAGTITGYCNTAASGTKFATITTIASVSPYTLTYNLYCTTGITIVTTGTLDITVTYR</sequence>
<evidence type="ECO:0000313" key="1">
    <source>
        <dbReference type="EMBL" id="EGF92434.1"/>
    </source>
</evidence>
<reference evidence="2" key="1">
    <citation type="submission" date="2011-03" db="EMBL/GenBank/DDBJ databases">
        <title>Draft genome sequence of Brevundimonas diminuta.</title>
        <authorList>
            <person name="Brown P.J.B."/>
            <person name="Buechlein A."/>
            <person name="Hemmerich C."/>
            <person name="Brun Y.V."/>
        </authorList>
    </citation>
    <scope>NUCLEOTIDE SEQUENCE [LARGE SCALE GENOMIC DNA]</scope>
    <source>
        <strain evidence="2">C19</strain>
    </source>
</reference>
<dbReference type="STRING" id="715226.ABI_08700"/>
<dbReference type="Proteomes" id="UP000006512">
    <property type="component" value="Unassembled WGS sequence"/>
</dbReference>
<accession>F4QGA6</accession>